<reference evidence="6" key="1">
    <citation type="journal article" date="2014" name="Int. J. Syst. Evol. Microbiol.">
        <title>Complete genome sequence of Corynebacterium casei LMG S-19264T (=DSM 44701T), isolated from a smear-ripened cheese.</title>
        <authorList>
            <consortium name="US DOE Joint Genome Institute (JGI-PGF)"/>
            <person name="Walter F."/>
            <person name="Albersmeier A."/>
            <person name="Kalinowski J."/>
            <person name="Ruckert C."/>
        </authorList>
    </citation>
    <scope>NUCLEOTIDE SEQUENCE</scope>
    <source>
        <strain evidence="6">CGMCC 1.15388</strain>
    </source>
</reference>
<dbReference type="PRINTS" id="PR01607">
    <property type="entry name" value="APYRASEFAMLY"/>
</dbReference>
<evidence type="ECO:0000256" key="2">
    <source>
        <dbReference type="SAM" id="MobiDB-lite"/>
    </source>
</evidence>
<evidence type="ECO:0000256" key="3">
    <source>
        <dbReference type="SAM" id="Phobius"/>
    </source>
</evidence>
<evidence type="ECO:0000259" key="5">
    <source>
        <dbReference type="Pfam" id="PF02872"/>
    </source>
</evidence>
<dbReference type="InterPro" id="IPR029052">
    <property type="entry name" value="Metallo-depent_PP-like"/>
</dbReference>
<keyword evidence="7" id="KW-1185">Reference proteome</keyword>
<feature type="transmembrane region" description="Helical" evidence="3">
    <location>
        <begin position="801"/>
        <end position="820"/>
    </location>
</feature>
<dbReference type="RefSeq" id="WP_188684857.1">
    <property type="nucleotide sequence ID" value="NZ_BMIS01000007.1"/>
</dbReference>
<gene>
    <name evidence="6" type="ORF">GCM10011401_17810</name>
</gene>
<feature type="compositionally biased region" description="Low complexity" evidence="2">
    <location>
        <begin position="732"/>
        <end position="741"/>
    </location>
</feature>
<name>A0A917AUC5_9MICC</name>
<dbReference type="AlphaFoldDB" id="A0A917AUC5"/>
<proteinExistence type="predicted"/>
<dbReference type="PANTHER" id="PTHR11575">
    <property type="entry name" value="5'-NUCLEOTIDASE-RELATED"/>
    <property type="match status" value="1"/>
</dbReference>
<dbReference type="GO" id="GO:0009166">
    <property type="term" value="P:nucleotide catabolic process"/>
    <property type="evidence" value="ECO:0007669"/>
    <property type="project" value="InterPro"/>
</dbReference>
<dbReference type="GO" id="GO:0030288">
    <property type="term" value="C:outer membrane-bounded periplasmic space"/>
    <property type="evidence" value="ECO:0007669"/>
    <property type="project" value="TreeGrafter"/>
</dbReference>
<dbReference type="GO" id="GO:0008253">
    <property type="term" value="F:5'-nucleotidase activity"/>
    <property type="evidence" value="ECO:0007669"/>
    <property type="project" value="TreeGrafter"/>
</dbReference>
<reference evidence="6" key="2">
    <citation type="submission" date="2020-09" db="EMBL/GenBank/DDBJ databases">
        <authorList>
            <person name="Sun Q."/>
            <person name="Zhou Y."/>
        </authorList>
    </citation>
    <scope>NUCLEOTIDE SEQUENCE</scope>
    <source>
        <strain evidence="6">CGMCC 1.15388</strain>
    </source>
</reference>
<feature type="region of interest" description="Disordered" evidence="2">
    <location>
        <begin position="1"/>
        <end position="26"/>
    </location>
</feature>
<dbReference type="Pfam" id="PF00149">
    <property type="entry name" value="Metallophos"/>
    <property type="match status" value="1"/>
</dbReference>
<sequence length="828" mass="86756">MTAASDSIRPADEDARRRRPWSRRAAAAGLAAALLAPVPGAAATTAQDSVQEVEPGQQEEPSQQAPEQEVPPQGEDSAEQNAQEDGQATSEEGLVDFSIVASNDFHGRVEESASVLACTVDGYREQNPNTIFASAGDNIGASTFTSFIQQDEPSIEALNAMDLDVSVLGNHEFDQGAADMDDRVIPMSDFPWIGANIRDAETGEHLYDPYYIQEVDGVRVAFIGLITEDMPNLVSPDGIEGIEWTSMSEESNHYAEHLTENDMADVVTVLVHEGLPGTSPDSASGLPFDDLVENAHPEIAAIMSGHTHQPYVHDLDGMLVTQAGEYGDYVNVLDFSFDPSTGELVESEAELVDLFPEGEPRCDGHPEVDPIVSDAVATADELGSEAIAETAGDVPFSRAVNSDGTENRSADSTLGQLIADAQLWAIRQNQPDVDFAVTNAGGLRADLPLGELTYRDLGDVQPFANTLVNVELTGEQVYRLFEEQWREDGSFSKHAQSSEVRYTYDAEAPEGERVQEVTIDGELVEPEATYTAGMNSYMAAGGGVEVPTEAVSTQDTGMNDLEAFVDYAREQEVLEPSLDRRAVGITWVSEHPAETVYAPGDEIALDLSGLAYSSEDVPVGESVEISLAGFDLGEFDIDSDYADASDVRGTTEIRAEVPSALEFSGQVTPGLGAMSGSSGGEEEIEVPLVILEEATGTELTIPVTVLSSPTAGDGTDDAGADASAGTDGEGQPEGAAAGTGEAEQDDEAAGGGPDEAAGAGDDAPGTDGSAGAEQDETAGAADQDDAAAAQDGGLAVTGAQVAWTALIAAVLLGVGALLVTRSRQRQAG</sequence>
<feature type="domain" description="Calcineurin-like phosphoesterase" evidence="4">
    <location>
        <begin position="98"/>
        <end position="310"/>
    </location>
</feature>
<dbReference type="GO" id="GO:0008768">
    <property type="term" value="F:UDP-sugar diphosphatase activity"/>
    <property type="evidence" value="ECO:0007669"/>
    <property type="project" value="TreeGrafter"/>
</dbReference>
<evidence type="ECO:0000313" key="6">
    <source>
        <dbReference type="EMBL" id="GGE71137.1"/>
    </source>
</evidence>
<evidence type="ECO:0000256" key="1">
    <source>
        <dbReference type="ARBA" id="ARBA00022729"/>
    </source>
</evidence>
<dbReference type="Gene3D" id="3.60.21.10">
    <property type="match status" value="1"/>
</dbReference>
<comment type="caution">
    <text evidence="6">The sequence shown here is derived from an EMBL/GenBank/DDBJ whole genome shotgun (WGS) entry which is preliminary data.</text>
</comment>
<keyword evidence="3" id="KW-0472">Membrane</keyword>
<dbReference type="InterPro" id="IPR036907">
    <property type="entry name" value="5'-Nucleotdase_C_sf"/>
</dbReference>
<dbReference type="InterPro" id="IPR004843">
    <property type="entry name" value="Calcineurin-like_PHP"/>
</dbReference>
<evidence type="ECO:0000259" key="4">
    <source>
        <dbReference type="Pfam" id="PF00149"/>
    </source>
</evidence>
<dbReference type="SUPFAM" id="SSF55816">
    <property type="entry name" value="5'-nucleotidase (syn. UDP-sugar hydrolase), C-terminal domain"/>
    <property type="match status" value="1"/>
</dbReference>
<keyword evidence="1" id="KW-0732">Signal</keyword>
<evidence type="ECO:0008006" key="8">
    <source>
        <dbReference type="Google" id="ProtNLM"/>
    </source>
</evidence>
<dbReference type="SUPFAM" id="SSF56300">
    <property type="entry name" value="Metallo-dependent phosphatases"/>
    <property type="match status" value="1"/>
</dbReference>
<feature type="compositionally biased region" description="Low complexity" evidence="2">
    <location>
        <begin position="754"/>
        <end position="791"/>
    </location>
</feature>
<keyword evidence="3" id="KW-0812">Transmembrane</keyword>
<feature type="compositionally biased region" description="Low complexity" evidence="2">
    <location>
        <begin position="41"/>
        <end position="75"/>
    </location>
</feature>
<organism evidence="6 7">
    <name type="scientific">Nesterenkonia cremea</name>
    <dbReference type="NCBI Taxonomy" id="1882340"/>
    <lineage>
        <taxon>Bacteria</taxon>
        <taxon>Bacillati</taxon>
        <taxon>Actinomycetota</taxon>
        <taxon>Actinomycetes</taxon>
        <taxon>Micrococcales</taxon>
        <taxon>Micrococcaceae</taxon>
        <taxon>Nesterenkonia</taxon>
    </lineage>
</organism>
<feature type="region of interest" description="Disordered" evidence="2">
    <location>
        <begin position="706"/>
        <end position="791"/>
    </location>
</feature>
<feature type="compositionally biased region" description="Polar residues" evidence="2">
    <location>
        <begin position="79"/>
        <end position="90"/>
    </location>
</feature>
<dbReference type="InterPro" id="IPR008334">
    <property type="entry name" value="5'-Nucleotdase_C"/>
</dbReference>
<feature type="domain" description="5'-Nucleotidase C-terminal" evidence="5">
    <location>
        <begin position="402"/>
        <end position="543"/>
    </location>
</feature>
<dbReference type="Pfam" id="PF02872">
    <property type="entry name" value="5_nucleotid_C"/>
    <property type="match status" value="1"/>
</dbReference>
<dbReference type="EMBL" id="BMIS01000007">
    <property type="protein sequence ID" value="GGE71137.1"/>
    <property type="molecule type" value="Genomic_DNA"/>
</dbReference>
<evidence type="ECO:0000313" key="7">
    <source>
        <dbReference type="Proteomes" id="UP000633136"/>
    </source>
</evidence>
<dbReference type="Gene3D" id="3.90.780.10">
    <property type="entry name" value="5'-Nucleotidase, C-terminal domain"/>
    <property type="match status" value="1"/>
</dbReference>
<dbReference type="InterPro" id="IPR006179">
    <property type="entry name" value="5_nucleotidase/apyrase"/>
</dbReference>
<protein>
    <recommendedName>
        <fullName evidence="8">Bifunctional metallophosphatase/5'-nucleotidase</fullName>
    </recommendedName>
</protein>
<accession>A0A917AUC5</accession>
<dbReference type="Proteomes" id="UP000633136">
    <property type="component" value="Unassembled WGS sequence"/>
</dbReference>
<feature type="region of interest" description="Disordered" evidence="2">
    <location>
        <begin position="41"/>
        <end position="90"/>
    </location>
</feature>
<keyword evidence="3" id="KW-1133">Transmembrane helix</keyword>
<dbReference type="PANTHER" id="PTHR11575:SF24">
    <property type="entry name" value="5'-NUCLEOTIDASE"/>
    <property type="match status" value="1"/>
</dbReference>